<evidence type="ECO:0000313" key="8">
    <source>
        <dbReference type="Proteomes" id="UP000028549"/>
    </source>
</evidence>
<dbReference type="AlphaFoldDB" id="A0A084GXE4"/>
<feature type="region of interest" description="Disordered" evidence="5">
    <location>
        <begin position="1"/>
        <end position="26"/>
    </location>
</feature>
<dbReference type="EMBL" id="JNVC02000005">
    <property type="protein sequence ID" value="KEZ52006.1"/>
    <property type="molecule type" value="Genomic_DNA"/>
</dbReference>
<dbReference type="Pfam" id="PF03323">
    <property type="entry name" value="GerA"/>
    <property type="match status" value="1"/>
</dbReference>
<dbReference type="RefSeq" id="WP_029566874.1">
    <property type="nucleotide sequence ID" value="NZ_JNVC02000005.1"/>
</dbReference>
<gene>
    <name evidence="7" type="ORF">GS18_0212995</name>
</gene>
<dbReference type="GO" id="GO:0009847">
    <property type="term" value="P:spore germination"/>
    <property type="evidence" value="ECO:0007669"/>
    <property type="project" value="UniProtKB-UniRule"/>
</dbReference>
<dbReference type="PIRSF" id="PIRSF005690">
    <property type="entry name" value="GerBA"/>
    <property type="match status" value="1"/>
</dbReference>
<dbReference type="OrthoDB" id="9772630at2"/>
<evidence type="ECO:0000256" key="4">
    <source>
        <dbReference type="PIRNR" id="PIRNR005690"/>
    </source>
</evidence>
<dbReference type="InterPro" id="IPR050768">
    <property type="entry name" value="UPF0353/GerABKA_families"/>
</dbReference>
<sequence length="513" mass="57550">MFSFLKKKKKESEKKKPQPQNVVSPADVNIPVSPHFNVNIAKILTHLDHTDDLGQRRIQFQGKQALLLYFVPMMQSEKINQDVIGPLQQAKSGEVEDAVAIASITKTKDIHEAIHYLCKGACLLLIEETDIIYCIDAGISQARSVQQPQNEKVIRGSHEGLTENLDINLNLVRQRILDGSVVVKYVQIGSVSRTRVAVVYMNHLTNQKLVKDVITRLKTIETDALDSPGIIEESLEENPFSFFPQLLNTERPDKIVSNLLEGRVAILPTGSASALITPVNFFSFFQSPEDYNSRSLYGSFYRLIRILGFFIAISLPALYIATISFHYELIPNDLILTVKSSLENVPLPPLAEALLMVIILELLREAALRLPTSISQTIGVVGGLVIGTAIVEANLVSNMMIIVIALTAIAAFVVPSNDMSTALRLLSFPMMFGAAIFGYLGIVFIFVLIIMHLSLLESFGTPYFYPLVPMQFDNMKDSVLRMHHWYMNDRPRDTLPQRIRRQKSMRKWAGQKK</sequence>
<evidence type="ECO:0000313" key="7">
    <source>
        <dbReference type="EMBL" id="KEZ52006.1"/>
    </source>
</evidence>
<keyword evidence="8" id="KW-1185">Reference proteome</keyword>
<evidence type="ECO:0000256" key="1">
    <source>
        <dbReference type="ARBA" id="ARBA00004141"/>
    </source>
</evidence>
<dbReference type="InterPro" id="IPR004995">
    <property type="entry name" value="Spore_Ger"/>
</dbReference>
<proteinExistence type="inferred from homology"/>
<organism evidence="7 8">
    <name type="scientific">Metabacillus indicus</name>
    <name type="common">Bacillus indicus</name>
    <dbReference type="NCBI Taxonomy" id="246786"/>
    <lineage>
        <taxon>Bacteria</taxon>
        <taxon>Bacillati</taxon>
        <taxon>Bacillota</taxon>
        <taxon>Bacilli</taxon>
        <taxon>Bacillales</taxon>
        <taxon>Bacillaceae</taxon>
        <taxon>Metabacillus</taxon>
    </lineage>
</organism>
<dbReference type="PANTHER" id="PTHR22550">
    <property type="entry name" value="SPORE GERMINATION PROTEIN"/>
    <property type="match status" value="1"/>
</dbReference>
<comment type="similarity">
    <text evidence="2 4">Belongs to the GerABKA family.</text>
</comment>
<protein>
    <submittedName>
        <fullName evidence="7">Uncharacterized protein</fullName>
    </submittedName>
</protein>
<dbReference type="STRING" id="246786.GS18_0212995"/>
<name>A0A084GXE4_METID</name>
<dbReference type="Proteomes" id="UP000028549">
    <property type="component" value="Unassembled WGS sequence"/>
</dbReference>
<keyword evidence="6" id="KW-0812">Transmembrane</keyword>
<evidence type="ECO:0000256" key="2">
    <source>
        <dbReference type="ARBA" id="ARBA00005278"/>
    </source>
</evidence>
<comment type="subcellular location">
    <subcellularLocation>
        <location evidence="4">Cell membrane</location>
    </subcellularLocation>
    <subcellularLocation>
        <location evidence="1">Membrane</location>
        <topology evidence="1">Multi-pass membrane protein</topology>
    </subcellularLocation>
</comment>
<reference evidence="7 8" key="1">
    <citation type="journal article" date="2005" name="Int. J. Syst. Evol. Microbiol.">
        <title>Bacillus cibi sp. nov., isolated from jeotgal, a traditional Korean fermented seafood.</title>
        <authorList>
            <person name="Yoon J.H."/>
            <person name="Lee C.H."/>
            <person name="Oh T.K."/>
        </authorList>
    </citation>
    <scope>NUCLEOTIDE SEQUENCE [LARGE SCALE GENOMIC DNA]</scope>
    <source>
        <strain evidence="7 8">DSM 16189</strain>
    </source>
</reference>
<comment type="caution">
    <text evidence="7">The sequence shown here is derived from an EMBL/GenBank/DDBJ whole genome shotgun (WGS) entry which is preliminary data.</text>
</comment>
<keyword evidence="3 4" id="KW-0472">Membrane</keyword>
<feature type="transmembrane region" description="Helical" evidence="6">
    <location>
        <begin position="396"/>
        <end position="414"/>
    </location>
</feature>
<evidence type="ECO:0000256" key="5">
    <source>
        <dbReference type="SAM" id="MobiDB-lite"/>
    </source>
</evidence>
<dbReference type="GO" id="GO:0005886">
    <property type="term" value="C:plasma membrane"/>
    <property type="evidence" value="ECO:0007669"/>
    <property type="project" value="UniProtKB-SubCell"/>
</dbReference>
<accession>A0A084GXE4</accession>
<evidence type="ECO:0000256" key="3">
    <source>
        <dbReference type="ARBA" id="ARBA00023136"/>
    </source>
</evidence>
<dbReference type="PANTHER" id="PTHR22550:SF5">
    <property type="entry name" value="LEUCINE ZIPPER PROTEIN 4"/>
    <property type="match status" value="1"/>
</dbReference>
<keyword evidence="6" id="KW-1133">Transmembrane helix</keyword>
<feature type="transmembrane region" description="Helical" evidence="6">
    <location>
        <begin position="303"/>
        <end position="325"/>
    </location>
</feature>
<feature type="transmembrane region" description="Helical" evidence="6">
    <location>
        <begin position="370"/>
        <end position="390"/>
    </location>
</feature>
<evidence type="ECO:0000256" key="6">
    <source>
        <dbReference type="SAM" id="Phobius"/>
    </source>
</evidence>
<feature type="transmembrane region" description="Helical" evidence="6">
    <location>
        <begin position="426"/>
        <end position="453"/>
    </location>
</feature>